<evidence type="ECO:0000256" key="3">
    <source>
        <dbReference type="ARBA" id="ARBA00022692"/>
    </source>
</evidence>
<protein>
    <recommendedName>
        <fullName evidence="7">Major facilitator superfamily (MFS) profile domain-containing protein</fullName>
    </recommendedName>
</protein>
<feature type="transmembrane region" description="Helical" evidence="6">
    <location>
        <begin position="186"/>
        <end position="206"/>
    </location>
</feature>
<feature type="transmembrane region" description="Helical" evidence="6">
    <location>
        <begin position="70"/>
        <end position="87"/>
    </location>
</feature>
<sequence>MARSQSPSERTALISRPGSPEREYATGLRKTLIVWTTMVSFFLTSLDMTIVATCVPTISSELNSFDREPWIGTAYLWSSVTFTPLYGRLADILGRRVSYLQALLLFTIGTFFCGFAPSFNFLILARFIAGMGGGGVGTVSNIIMVESFSKADMGFYQGVSFATFGAGLGLGGPVGGWLTQHFGWRAAFYAQVPISAALLVIAPLCVEQKEKASYSIEKLKEIDFGGSFTLLVSIGAFLLLLERSAADINLWQDATAITAASVAFAAFVAFIVIELKFARKPILPLSFLTRRVQLCVGMIAGTIAVVNFNMMYHLPMVFEVVFKQSLSEAGAHLIPNSIAMTVVAPLVGLYVKKSKRYQKAMLLFALGPIVAMLLLIDLKPGASWAHQWLSVLPMGAGFNGILTLNLIANLNTIDESEIAIATGYISLWRSVGQVFGVGLSGAVFQNSLAVYLSERFTSEKLLAKLRRSTHEIPLLSEKKQALAREAYQFALRNTFILGLVGAVFVLLTTLAIPDRPLADADADAKVAEAEAEAYAETEEV</sequence>
<name>A0ABR3PTX8_9TREE</name>
<proteinExistence type="predicted"/>
<dbReference type="InterPro" id="IPR036259">
    <property type="entry name" value="MFS_trans_sf"/>
</dbReference>
<evidence type="ECO:0000256" key="6">
    <source>
        <dbReference type="SAM" id="Phobius"/>
    </source>
</evidence>
<dbReference type="InterPro" id="IPR020846">
    <property type="entry name" value="MFS_dom"/>
</dbReference>
<feature type="transmembrane region" description="Helical" evidence="6">
    <location>
        <begin position="294"/>
        <end position="313"/>
    </location>
</feature>
<evidence type="ECO:0000256" key="4">
    <source>
        <dbReference type="ARBA" id="ARBA00022989"/>
    </source>
</evidence>
<keyword evidence="3 6" id="KW-0812">Transmembrane</keyword>
<dbReference type="PANTHER" id="PTHR23501:SF191">
    <property type="entry name" value="VACUOLAR BASIC AMINO ACID TRANSPORTER 4"/>
    <property type="match status" value="1"/>
</dbReference>
<dbReference type="Gene3D" id="1.20.1250.20">
    <property type="entry name" value="MFS general substrate transporter like domains"/>
    <property type="match status" value="1"/>
</dbReference>
<reference evidence="8 9" key="1">
    <citation type="submission" date="2023-08" db="EMBL/GenBank/DDBJ databases">
        <title>Annotated Genome Sequence of Vanrija albida AlHP1.</title>
        <authorList>
            <person name="Herzog R."/>
        </authorList>
    </citation>
    <scope>NUCLEOTIDE SEQUENCE [LARGE SCALE GENOMIC DNA]</scope>
    <source>
        <strain evidence="8 9">AlHP1</strain>
    </source>
</reference>
<dbReference type="PROSITE" id="PS50850">
    <property type="entry name" value="MFS"/>
    <property type="match status" value="1"/>
</dbReference>
<dbReference type="SUPFAM" id="SSF103473">
    <property type="entry name" value="MFS general substrate transporter"/>
    <property type="match status" value="1"/>
</dbReference>
<dbReference type="RefSeq" id="XP_069205842.1">
    <property type="nucleotide sequence ID" value="XM_069356001.1"/>
</dbReference>
<comment type="subcellular location">
    <subcellularLocation>
        <location evidence="1">Endomembrane system</location>
        <topology evidence="1">Multi-pass membrane protein</topology>
    </subcellularLocation>
</comment>
<dbReference type="GeneID" id="95988621"/>
<feature type="transmembrane region" description="Helical" evidence="6">
    <location>
        <begin position="360"/>
        <end position="376"/>
    </location>
</feature>
<keyword evidence="2" id="KW-0813">Transport</keyword>
<comment type="caution">
    <text evidence="8">The sequence shown here is derived from an EMBL/GenBank/DDBJ whole genome shotgun (WGS) entry which is preliminary data.</text>
</comment>
<evidence type="ECO:0000256" key="5">
    <source>
        <dbReference type="ARBA" id="ARBA00023136"/>
    </source>
</evidence>
<accession>A0ABR3PTX8</accession>
<evidence type="ECO:0000256" key="1">
    <source>
        <dbReference type="ARBA" id="ARBA00004127"/>
    </source>
</evidence>
<dbReference type="EMBL" id="JBBXJM010000006">
    <property type="protein sequence ID" value="KAL1405898.1"/>
    <property type="molecule type" value="Genomic_DNA"/>
</dbReference>
<feature type="transmembrane region" description="Helical" evidence="6">
    <location>
        <begin position="388"/>
        <end position="408"/>
    </location>
</feature>
<evidence type="ECO:0000313" key="8">
    <source>
        <dbReference type="EMBL" id="KAL1405898.1"/>
    </source>
</evidence>
<feature type="transmembrane region" description="Helical" evidence="6">
    <location>
        <begin position="155"/>
        <end position="174"/>
    </location>
</feature>
<feature type="transmembrane region" description="Helical" evidence="6">
    <location>
        <begin position="222"/>
        <end position="241"/>
    </location>
</feature>
<dbReference type="InterPro" id="IPR011701">
    <property type="entry name" value="MFS"/>
</dbReference>
<keyword evidence="5 6" id="KW-0472">Membrane</keyword>
<feature type="transmembrane region" description="Helical" evidence="6">
    <location>
        <begin position="333"/>
        <end position="351"/>
    </location>
</feature>
<feature type="transmembrane region" description="Helical" evidence="6">
    <location>
        <begin position="99"/>
        <end position="117"/>
    </location>
</feature>
<feature type="domain" description="Major facilitator superfamily (MFS) profile" evidence="7">
    <location>
        <begin position="33"/>
        <end position="516"/>
    </location>
</feature>
<evidence type="ECO:0000313" key="9">
    <source>
        <dbReference type="Proteomes" id="UP001565368"/>
    </source>
</evidence>
<dbReference type="Pfam" id="PF07690">
    <property type="entry name" value="MFS_1"/>
    <property type="match status" value="1"/>
</dbReference>
<dbReference type="PANTHER" id="PTHR23501">
    <property type="entry name" value="MAJOR FACILITATOR SUPERFAMILY"/>
    <property type="match status" value="1"/>
</dbReference>
<feature type="transmembrane region" description="Helical" evidence="6">
    <location>
        <begin position="489"/>
        <end position="512"/>
    </location>
</feature>
<keyword evidence="9" id="KW-1185">Reference proteome</keyword>
<evidence type="ECO:0000256" key="2">
    <source>
        <dbReference type="ARBA" id="ARBA00022448"/>
    </source>
</evidence>
<evidence type="ECO:0000259" key="7">
    <source>
        <dbReference type="PROSITE" id="PS50850"/>
    </source>
</evidence>
<feature type="transmembrane region" description="Helical" evidence="6">
    <location>
        <begin position="253"/>
        <end position="273"/>
    </location>
</feature>
<feature type="transmembrane region" description="Helical" evidence="6">
    <location>
        <begin position="32"/>
        <end position="58"/>
    </location>
</feature>
<organism evidence="8 9">
    <name type="scientific">Vanrija albida</name>
    <dbReference type="NCBI Taxonomy" id="181172"/>
    <lineage>
        <taxon>Eukaryota</taxon>
        <taxon>Fungi</taxon>
        <taxon>Dikarya</taxon>
        <taxon>Basidiomycota</taxon>
        <taxon>Agaricomycotina</taxon>
        <taxon>Tremellomycetes</taxon>
        <taxon>Trichosporonales</taxon>
        <taxon>Trichosporonaceae</taxon>
        <taxon>Vanrija</taxon>
    </lineage>
</organism>
<dbReference type="Proteomes" id="UP001565368">
    <property type="component" value="Unassembled WGS sequence"/>
</dbReference>
<keyword evidence="4 6" id="KW-1133">Transmembrane helix</keyword>
<feature type="transmembrane region" description="Helical" evidence="6">
    <location>
        <begin position="123"/>
        <end position="143"/>
    </location>
</feature>
<dbReference type="Gene3D" id="1.20.1720.10">
    <property type="entry name" value="Multidrug resistance protein D"/>
    <property type="match status" value="1"/>
</dbReference>
<gene>
    <name evidence="8" type="ORF">Q8F55_007578</name>
</gene>